<dbReference type="PROSITE" id="PS51891">
    <property type="entry name" value="CENP_V_GFA"/>
    <property type="match status" value="1"/>
</dbReference>
<keyword evidence="2" id="KW-0479">Metal-binding</keyword>
<proteinExistence type="inferred from homology"/>
<dbReference type="OrthoDB" id="5422068at2759"/>
<dbReference type="SUPFAM" id="SSF51316">
    <property type="entry name" value="Mss4-like"/>
    <property type="match status" value="2"/>
</dbReference>
<name>A0A9P9K942_FUSRE</name>
<dbReference type="Proteomes" id="UP000720189">
    <property type="component" value="Unassembled WGS sequence"/>
</dbReference>
<evidence type="ECO:0000313" key="6">
    <source>
        <dbReference type="EMBL" id="KAH7248711.1"/>
    </source>
</evidence>
<dbReference type="InterPro" id="IPR006913">
    <property type="entry name" value="CENP-V/GFA"/>
</dbReference>
<dbReference type="GeneID" id="70217882"/>
<organism evidence="6 7">
    <name type="scientific">Fusarium redolens</name>
    <dbReference type="NCBI Taxonomy" id="48865"/>
    <lineage>
        <taxon>Eukaryota</taxon>
        <taxon>Fungi</taxon>
        <taxon>Dikarya</taxon>
        <taxon>Ascomycota</taxon>
        <taxon>Pezizomycotina</taxon>
        <taxon>Sordariomycetes</taxon>
        <taxon>Hypocreomycetidae</taxon>
        <taxon>Hypocreales</taxon>
        <taxon>Nectriaceae</taxon>
        <taxon>Fusarium</taxon>
        <taxon>Fusarium redolens species complex</taxon>
    </lineage>
</organism>
<feature type="domain" description="CENP-V/GFA" evidence="5">
    <location>
        <begin position="1"/>
        <end position="118"/>
    </location>
</feature>
<sequence>MHWITCLCGSISRHVGETSETEMVSELPLCHCNLCRYSTGLLFTSYLPTEKPRSFEKLSVFEAPDSSCRYFCSTCGCHIYQSYKDQDGELRWGVATGVITRSDDSSARVRYTTHQKVEDTIDGGASMWLPLETQQNISDRSHSVSFTPNPKHLDALCACEAIHLRISRPNEASYLPHRAYPDLTHPYYSTDKSIALNPSDEKWWIQGDKYLAGTCACESCRLASGFEIQTWAFVPRANISITSTDGSESQSEFPLDFENAPPGALKAYQSSQGAVRHFCGGCGATVFWRYISDATVVDLSVGLFRANGGARAENWLHWHKGRVSFAEEVQTHRSGPLSIAAQGLADTLATGLKRGSED</sequence>
<evidence type="ECO:0000256" key="1">
    <source>
        <dbReference type="ARBA" id="ARBA00005495"/>
    </source>
</evidence>
<protein>
    <submittedName>
        <fullName evidence="6">Mss4-like protein</fullName>
    </submittedName>
</protein>
<reference evidence="6" key="1">
    <citation type="journal article" date="2021" name="Nat. Commun.">
        <title>Genetic determinants of endophytism in the Arabidopsis root mycobiome.</title>
        <authorList>
            <person name="Mesny F."/>
            <person name="Miyauchi S."/>
            <person name="Thiergart T."/>
            <person name="Pickel B."/>
            <person name="Atanasova L."/>
            <person name="Karlsson M."/>
            <person name="Huettel B."/>
            <person name="Barry K.W."/>
            <person name="Haridas S."/>
            <person name="Chen C."/>
            <person name="Bauer D."/>
            <person name="Andreopoulos W."/>
            <person name="Pangilinan J."/>
            <person name="LaButti K."/>
            <person name="Riley R."/>
            <person name="Lipzen A."/>
            <person name="Clum A."/>
            <person name="Drula E."/>
            <person name="Henrissat B."/>
            <person name="Kohler A."/>
            <person name="Grigoriev I.V."/>
            <person name="Martin F.M."/>
            <person name="Hacquard S."/>
        </authorList>
    </citation>
    <scope>NUCLEOTIDE SEQUENCE</scope>
    <source>
        <strain evidence="6">MPI-CAGE-AT-0023</strain>
    </source>
</reference>
<evidence type="ECO:0000256" key="3">
    <source>
        <dbReference type="ARBA" id="ARBA00022833"/>
    </source>
</evidence>
<evidence type="ECO:0000313" key="7">
    <source>
        <dbReference type="Proteomes" id="UP000720189"/>
    </source>
</evidence>
<keyword evidence="3" id="KW-0862">Zinc</keyword>
<dbReference type="Gene3D" id="3.90.1590.10">
    <property type="entry name" value="glutathione-dependent formaldehyde- activating enzyme (gfa)"/>
    <property type="match status" value="2"/>
</dbReference>
<comment type="caution">
    <text evidence="6">The sequence shown here is derived from an EMBL/GenBank/DDBJ whole genome shotgun (WGS) entry which is preliminary data.</text>
</comment>
<evidence type="ECO:0000256" key="2">
    <source>
        <dbReference type="ARBA" id="ARBA00022723"/>
    </source>
</evidence>
<accession>A0A9P9K942</accession>
<dbReference type="InterPro" id="IPR011057">
    <property type="entry name" value="Mss4-like_sf"/>
</dbReference>
<keyword evidence="7" id="KW-1185">Reference proteome</keyword>
<dbReference type="EMBL" id="JAGMUX010000009">
    <property type="protein sequence ID" value="KAH7248711.1"/>
    <property type="molecule type" value="Genomic_DNA"/>
</dbReference>
<comment type="similarity">
    <text evidence="1">Belongs to the Gfa family.</text>
</comment>
<gene>
    <name evidence="6" type="ORF">BKA55DRAFT_513781</name>
</gene>
<dbReference type="PANTHER" id="PTHR33337:SF32">
    <property type="entry name" value="DUF636 DOMAIN PROTEIN (AFU_ORTHOLOGUE AFUA_7G04120)"/>
    <property type="match status" value="1"/>
</dbReference>
<dbReference type="RefSeq" id="XP_046048506.1">
    <property type="nucleotide sequence ID" value="XM_046187928.1"/>
</dbReference>
<dbReference type="PANTHER" id="PTHR33337">
    <property type="entry name" value="GFA DOMAIN-CONTAINING PROTEIN"/>
    <property type="match status" value="1"/>
</dbReference>
<dbReference type="Pfam" id="PF04828">
    <property type="entry name" value="GFA"/>
    <property type="match status" value="2"/>
</dbReference>
<keyword evidence="4" id="KW-0456">Lyase</keyword>
<dbReference type="GO" id="GO:0016846">
    <property type="term" value="F:carbon-sulfur lyase activity"/>
    <property type="evidence" value="ECO:0007669"/>
    <property type="project" value="InterPro"/>
</dbReference>
<evidence type="ECO:0000259" key="5">
    <source>
        <dbReference type="PROSITE" id="PS51891"/>
    </source>
</evidence>
<evidence type="ECO:0000256" key="4">
    <source>
        <dbReference type="ARBA" id="ARBA00023239"/>
    </source>
</evidence>
<dbReference type="GO" id="GO:0046872">
    <property type="term" value="F:metal ion binding"/>
    <property type="evidence" value="ECO:0007669"/>
    <property type="project" value="UniProtKB-KW"/>
</dbReference>
<dbReference type="AlphaFoldDB" id="A0A9P9K942"/>